<keyword evidence="2" id="KW-1185">Reference proteome</keyword>
<reference evidence="1" key="1">
    <citation type="submission" date="2021-09" db="EMBL/GenBank/DDBJ databases">
        <title>The genome of Mauremys mutica provides insights into the evolution of semi-aquatic lifestyle.</title>
        <authorList>
            <person name="Gong S."/>
            <person name="Gao Y."/>
        </authorList>
    </citation>
    <scope>NUCLEOTIDE SEQUENCE</scope>
    <source>
        <strain evidence="1">MM-2020</strain>
        <tissue evidence="1">Muscle</tissue>
    </source>
</reference>
<comment type="caution">
    <text evidence="1">The sequence shown here is derived from an EMBL/GenBank/DDBJ whole genome shotgun (WGS) entry which is preliminary data.</text>
</comment>
<sequence length="100" mass="10668">MTLVPILNIITSGKQTNGADVAGTQASGCLTLIHDLPKVTTFSIQSKNQENGLIWGTQVSLSQLESSRAGAPEPCSFHSCRWSQWELQETSPAENQAPGA</sequence>
<proteinExistence type="predicted"/>
<gene>
    <name evidence="1" type="ORF">KIL84_004844</name>
</gene>
<evidence type="ECO:0000313" key="1">
    <source>
        <dbReference type="EMBL" id="KAH1183352.1"/>
    </source>
</evidence>
<dbReference type="EMBL" id="JAHDVG010000466">
    <property type="protein sequence ID" value="KAH1183352.1"/>
    <property type="molecule type" value="Genomic_DNA"/>
</dbReference>
<protein>
    <submittedName>
        <fullName evidence="1">Uncharacterized protein</fullName>
    </submittedName>
</protein>
<organism evidence="1 2">
    <name type="scientific">Mauremys mutica</name>
    <name type="common">yellowpond turtle</name>
    <dbReference type="NCBI Taxonomy" id="74926"/>
    <lineage>
        <taxon>Eukaryota</taxon>
        <taxon>Metazoa</taxon>
        <taxon>Chordata</taxon>
        <taxon>Craniata</taxon>
        <taxon>Vertebrata</taxon>
        <taxon>Euteleostomi</taxon>
        <taxon>Archelosauria</taxon>
        <taxon>Testudinata</taxon>
        <taxon>Testudines</taxon>
        <taxon>Cryptodira</taxon>
        <taxon>Durocryptodira</taxon>
        <taxon>Testudinoidea</taxon>
        <taxon>Geoemydidae</taxon>
        <taxon>Geoemydinae</taxon>
        <taxon>Mauremys</taxon>
    </lineage>
</organism>
<dbReference type="Proteomes" id="UP000827986">
    <property type="component" value="Unassembled WGS sequence"/>
</dbReference>
<name>A0A9D3XNT3_9SAUR</name>
<accession>A0A9D3XNT3</accession>
<dbReference type="AlphaFoldDB" id="A0A9D3XNT3"/>
<evidence type="ECO:0000313" key="2">
    <source>
        <dbReference type="Proteomes" id="UP000827986"/>
    </source>
</evidence>